<feature type="region of interest" description="Disordered" evidence="1">
    <location>
        <begin position="1"/>
        <end position="62"/>
    </location>
</feature>
<feature type="region of interest" description="Disordered" evidence="1">
    <location>
        <begin position="929"/>
        <end position="988"/>
    </location>
</feature>
<evidence type="ECO:0000259" key="2">
    <source>
        <dbReference type="Pfam" id="PF18803"/>
    </source>
</evidence>
<dbReference type="Pfam" id="PF18803">
    <property type="entry name" value="CxC2"/>
    <property type="match status" value="1"/>
</dbReference>
<dbReference type="PANTHER" id="PTHR33104:SF2">
    <property type="entry name" value="CXC3 LIKE CYSTEINE CLUSTER DOMAIN-CONTAINING PROTEIN"/>
    <property type="match status" value="1"/>
</dbReference>
<feature type="compositionally biased region" description="Low complexity" evidence="1">
    <location>
        <begin position="1"/>
        <end position="12"/>
    </location>
</feature>
<comment type="caution">
    <text evidence="3">The sequence shown here is derived from an EMBL/GenBank/DDBJ whole genome shotgun (WGS) entry which is preliminary data.</text>
</comment>
<feature type="compositionally biased region" description="Acidic residues" evidence="1">
    <location>
        <begin position="1154"/>
        <end position="1171"/>
    </location>
</feature>
<proteinExistence type="predicted"/>
<reference evidence="3 4" key="1">
    <citation type="submission" date="2024-02" db="EMBL/GenBank/DDBJ databases">
        <title>A draft genome for the cacao thread blight pathogen Marasmius crinis-equi.</title>
        <authorList>
            <person name="Cohen S.P."/>
            <person name="Baruah I.K."/>
            <person name="Amoako-Attah I."/>
            <person name="Bukari Y."/>
            <person name="Meinhardt L.W."/>
            <person name="Bailey B.A."/>
        </authorList>
    </citation>
    <scope>NUCLEOTIDE SEQUENCE [LARGE SCALE GENOMIC DNA]</scope>
    <source>
        <strain evidence="3 4">GH-76</strain>
    </source>
</reference>
<feature type="region of interest" description="Disordered" evidence="1">
    <location>
        <begin position="163"/>
        <end position="184"/>
    </location>
</feature>
<feature type="domain" description="CxC2-like cysteine cluster KDZ transposase-associated" evidence="2">
    <location>
        <begin position="229"/>
        <end position="336"/>
    </location>
</feature>
<feature type="region of interest" description="Disordered" evidence="1">
    <location>
        <begin position="1144"/>
        <end position="1171"/>
    </location>
</feature>
<feature type="compositionally biased region" description="Basic and acidic residues" evidence="1">
    <location>
        <begin position="1144"/>
        <end position="1153"/>
    </location>
</feature>
<dbReference type="PANTHER" id="PTHR33104">
    <property type="entry name" value="SI:DKEY-29D5.2"/>
    <property type="match status" value="1"/>
</dbReference>
<evidence type="ECO:0000256" key="1">
    <source>
        <dbReference type="SAM" id="MobiDB-lite"/>
    </source>
</evidence>
<dbReference type="InterPro" id="IPR040521">
    <property type="entry name" value="KDZ"/>
</dbReference>
<evidence type="ECO:0000313" key="3">
    <source>
        <dbReference type="EMBL" id="KAL0568201.1"/>
    </source>
</evidence>
<dbReference type="Proteomes" id="UP001465976">
    <property type="component" value="Unassembled WGS sequence"/>
</dbReference>
<feature type="compositionally biased region" description="Acidic residues" evidence="1">
    <location>
        <begin position="957"/>
        <end position="986"/>
    </location>
</feature>
<gene>
    <name evidence="3" type="ORF">V5O48_013793</name>
</gene>
<keyword evidence="4" id="KW-1185">Reference proteome</keyword>
<name>A0ABR3EZ41_9AGAR</name>
<organism evidence="3 4">
    <name type="scientific">Marasmius crinis-equi</name>
    <dbReference type="NCBI Taxonomy" id="585013"/>
    <lineage>
        <taxon>Eukaryota</taxon>
        <taxon>Fungi</taxon>
        <taxon>Dikarya</taxon>
        <taxon>Basidiomycota</taxon>
        <taxon>Agaricomycotina</taxon>
        <taxon>Agaricomycetes</taxon>
        <taxon>Agaricomycetidae</taxon>
        <taxon>Agaricales</taxon>
        <taxon>Marasmiineae</taxon>
        <taxon>Marasmiaceae</taxon>
        <taxon>Marasmius</taxon>
    </lineage>
</organism>
<dbReference type="InterPro" id="IPR041457">
    <property type="entry name" value="CxC2_KDZ-assoc"/>
</dbReference>
<accession>A0ABR3EZ41</accession>
<feature type="compositionally biased region" description="Low complexity" evidence="1">
    <location>
        <begin position="22"/>
        <end position="55"/>
    </location>
</feature>
<protein>
    <recommendedName>
        <fullName evidence="2">CxC2-like cysteine cluster KDZ transposase-associated domain-containing protein</fullName>
    </recommendedName>
</protein>
<sequence>MSKRASSSNSKSSAKRKRLEGTATFHSTTTRTAFPHAFTLASPASFPSSSGSTALPPHGPFKASVGPGNPAFSWKAFGDSVKTSRARAECSGNMSGEVKREENAEEDIAILHSREKGKQKEVTKERKKKRSVQSRHPNIEWKQKYRHIFVDELMRWKGRADSRKQGRCSDCKGLDDDGKAGEERTPSYRCESCFMGDMVCKECCVKRHWDTPLHIVEKWDGSTFQAEPLRNMGLVVQLNHYRGFCAASKPAYDRLLILHTNGIHQVNVRFCGCSEAIPQYQQLLRRRLYPGNLRKGRIATAVTFEYLESLQVHTLTTKGSIYDFYRALEKMSNNTGEPLPASRYKQLLCIIRQWRHCKMIMRSGYGQSDCSGVDEAPEGAMTVRCPSCPHPGINMDDNWKQQGEEVCRFLCRLILCLDANFRLKEQMVSSHSRDPALCDGMGYFVRRKPFEEWIEANNFQNNPEDEISDCVPFAALSKQNTKFSKGLRYTGVGAAACGRTDMIVRIGNLNKGERYSVMDYIVGVALQQFMGLLWMILCYDIACQWFIKLEKRAPNWPEGARRPEGLEMEPAIGKLHEPGHKQKKHQKFSLNLIRWVGYTDGETLERIWGPHNILGNASKTMGPGGRQDLLEAQFDFWNWHKYITLGVALYRRWRAAVSEREKQEKAHEGLTKNLDGNIVNEWEGVVSKWEQAVHSKDEPTLLNPYEVKEEMMSQAQALAELEAEDEARQRRGKVSYHKMSAGAFVATSLEVIEAQEKLKQKVEEQKRDPTLRQSNKLFEQRRALKRRILALLDVRPVHMPGLLQYLWDRNLSDDHDDTFAESIKIWLPSSIPHVEVHRVCGAEVVDAETKLQFARANDSLDGLRHTLRVKTRMLLFKNTHVRGQRDSGRAREVINRVQLRAQLFVAQYRTARLAYLALAPEGTGMGELPKLENSDVRGLADPAKPKRGPGRRGTREDDLEYEVDEDVDEEVNEEEQEVVGGEGDEEGATRVRGTEGIDLIPADLTNYHYRTAHGTGETRKVNSWIWEYGRGRSKVGVDDGADNGNEILRAEWCKSRARFHRAQEEVALLQEEMKRALKFLDWAATRWEGMAEAHDNRVSGGLREGRRAYALKQARIQRRLRERFDMLWRVPLGKWDEAAVVKEEEEELSRLEGGDDPDEEQDEDEDEYGDE</sequence>
<dbReference type="EMBL" id="JBAHYK010001394">
    <property type="protein sequence ID" value="KAL0568201.1"/>
    <property type="molecule type" value="Genomic_DNA"/>
</dbReference>
<feature type="region of interest" description="Disordered" evidence="1">
    <location>
        <begin position="116"/>
        <end position="137"/>
    </location>
</feature>
<evidence type="ECO:0000313" key="4">
    <source>
        <dbReference type="Proteomes" id="UP001465976"/>
    </source>
</evidence>
<dbReference type="Pfam" id="PF18758">
    <property type="entry name" value="KDZ"/>
    <property type="match status" value="1"/>
</dbReference>